<accession>A0A922L9Q8</accession>
<name>A0A922L9Q8_DERFA</name>
<dbReference type="PANTHER" id="PTHR13124">
    <property type="entry name" value="39S RIBOSOMAL PROTEIN L46, MITOCHONDRIAL PRECURSOR-RELATED"/>
    <property type="match status" value="1"/>
</dbReference>
<organism evidence="3 4">
    <name type="scientific">Dermatophagoides farinae</name>
    <name type="common">American house dust mite</name>
    <dbReference type="NCBI Taxonomy" id="6954"/>
    <lineage>
        <taxon>Eukaryota</taxon>
        <taxon>Metazoa</taxon>
        <taxon>Ecdysozoa</taxon>
        <taxon>Arthropoda</taxon>
        <taxon>Chelicerata</taxon>
        <taxon>Arachnida</taxon>
        <taxon>Acari</taxon>
        <taxon>Acariformes</taxon>
        <taxon>Sarcoptiformes</taxon>
        <taxon>Astigmata</taxon>
        <taxon>Psoroptidia</taxon>
        <taxon>Analgoidea</taxon>
        <taxon>Pyroglyphidae</taxon>
        <taxon>Dermatophagoidinae</taxon>
        <taxon>Dermatophagoides</taxon>
    </lineage>
</organism>
<protein>
    <submittedName>
        <fullName evidence="2 3">39s ribosomal protein l46</fullName>
    </submittedName>
</protein>
<dbReference type="GO" id="GO:0005762">
    <property type="term" value="C:mitochondrial large ribosomal subunit"/>
    <property type="evidence" value="ECO:0007669"/>
    <property type="project" value="TreeGrafter"/>
</dbReference>
<evidence type="ECO:0000313" key="2">
    <source>
        <dbReference type="EMBL" id="KAH7641620.1"/>
    </source>
</evidence>
<gene>
    <name evidence="3" type="primary">MRPL46</name>
    <name evidence="3" type="ORF">DERF_001524</name>
    <name evidence="2" type="ORF">HUG17_4665</name>
</gene>
<dbReference type="PANTHER" id="PTHR13124:SF12">
    <property type="entry name" value="LARGE RIBOSOMAL SUBUNIT PROTEIN ML46"/>
    <property type="match status" value="1"/>
</dbReference>
<reference evidence="2" key="3">
    <citation type="journal article" date="2021" name="World Allergy Organ. J.">
        <title>Chromosome-level assembly of Dermatophagoides farinae genome and transcriptome reveals two novel allergens Der f 37 and Der f 39.</title>
        <authorList>
            <person name="Chen J."/>
            <person name="Cai Z."/>
            <person name="Fan D."/>
            <person name="Hu J."/>
            <person name="Hou Y."/>
            <person name="He Y."/>
            <person name="Zhang Z."/>
            <person name="Zhao Z."/>
            <person name="Gao P."/>
            <person name="Hu W."/>
            <person name="Sun J."/>
            <person name="Li J."/>
            <person name="Ji K."/>
        </authorList>
    </citation>
    <scope>NUCLEOTIDE SEQUENCE</scope>
    <source>
        <strain evidence="2">JKM2019</strain>
    </source>
</reference>
<evidence type="ECO:0000313" key="3">
    <source>
        <dbReference type="EMBL" id="KAH9527513.1"/>
    </source>
</evidence>
<evidence type="ECO:0000259" key="1">
    <source>
        <dbReference type="Pfam" id="PF11788"/>
    </source>
</evidence>
<dbReference type="GO" id="GO:0003735">
    <property type="term" value="F:structural constituent of ribosome"/>
    <property type="evidence" value="ECO:0007669"/>
    <property type="project" value="InterPro"/>
</dbReference>
<reference evidence="2" key="2">
    <citation type="submission" date="2020-06" db="EMBL/GenBank/DDBJ databases">
        <authorList>
            <person name="Ji K."/>
            <person name="Li J."/>
        </authorList>
    </citation>
    <scope>NUCLEOTIDE SEQUENCE</scope>
    <source>
        <strain evidence="2">JKM2019</strain>
        <tissue evidence="2">Whole body</tissue>
    </source>
</reference>
<dbReference type="EMBL" id="SDOV01000004">
    <property type="protein sequence ID" value="KAH7641620.1"/>
    <property type="molecule type" value="Genomic_DNA"/>
</dbReference>
<keyword evidence="3" id="KW-0689">Ribosomal protein</keyword>
<reference evidence="3" key="4">
    <citation type="journal article" date="2022" name="Res Sq">
        <title>Comparative Genomics Reveals Insights into the Divergent Evolution of Astigmatic Mites and Household Pest Adaptations.</title>
        <authorList>
            <person name="Xiong Q."/>
            <person name="Wan A.T.-Y."/>
            <person name="Liu X.-Y."/>
            <person name="Fung C.S.-H."/>
            <person name="Xiao X."/>
            <person name="Malainual N."/>
            <person name="Hou J."/>
            <person name="Wang L."/>
            <person name="Wang M."/>
            <person name="Yang K."/>
            <person name="Cui Y."/>
            <person name="Leung E."/>
            <person name="Nong W."/>
            <person name="Shin S.-K."/>
            <person name="Au S."/>
            <person name="Jeong K.Y."/>
            <person name="Chew F.T."/>
            <person name="Hui J."/>
            <person name="Leung T.F."/>
            <person name="Tungtrongchitr A."/>
            <person name="Zhong N."/>
            <person name="Liu Z."/>
            <person name="Tsui S."/>
        </authorList>
    </citation>
    <scope>NUCLEOTIDE SEQUENCE</scope>
    <source>
        <strain evidence="3">Derf</strain>
        <tissue evidence="3">Whole organism</tissue>
    </source>
</reference>
<dbReference type="Proteomes" id="UP000828236">
    <property type="component" value="Unassembled WGS sequence"/>
</dbReference>
<feature type="domain" description="Large ribosomal subunit protein mL46 N-terminal" evidence="1">
    <location>
        <begin position="34"/>
        <end position="130"/>
    </location>
</feature>
<dbReference type="EMBL" id="ASGP02000001">
    <property type="protein sequence ID" value="KAH9527513.1"/>
    <property type="molecule type" value="Genomic_DNA"/>
</dbReference>
<keyword evidence="3" id="KW-0687">Ribonucleoprotein</keyword>
<reference evidence="3" key="1">
    <citation type="submission" date="2013-05" db="EMBL/GenBank/DDBJ databases">
        <authorList>
            <person name="Yim A.K.Y."/>
            <person name="Chan T.F."/>
            <person name="Ji K.M."/>
            <person name="Liu X.Y."/>
            <person name="Zhou J.W."/>
            <person name="Li R.Q."/>
            <person name="Yang K.Y."/>
            <person name="Li J."/>
            <person name="Li M."/>
            <person name="Law P.T.W."/>
            <person name="Wu Y.L."/>
            <person name="Cai Z.L."/>
            <person name="Qin H."/>
            <person name="Bao Y."/>
            <person name="Leung R.K.K."/>
            <person name="Ng P.K.S."/>
            <person name="Zou J."/>
            <person name="Zhong X.J."/>
            <person name="Ran P.X."/>
            <person name="Zhong N.S."/>
            <person name="Liu Z.G."/>
            <person name="Tsui S.K.W."/>
        </authorList>
    </citation>
    <scope>NUCLEOTIDE SEQUENCE</scope>
    <source>
        <strain evidence="3">Derf</strain>
        <tissue evidence="3">Whole organism</tissue>
    </source>
</reference>
<dbReference type="Gene3D" id="3.90.79.10">
    <property type="entry name" value="Nucleoside Triphosphate Pyrophosphohydrolase"/>
    <property type="match status" value="1"/>
</dbReference>
<dbReference type="OrthoDB" id="194611at2759"/>
<dbReference type="InterPro" id="IPR021757">
    <property type="entry name" value="Ribosomal_mL46_N"/>
</dbReference>
<sequence>MSLQRVALIQCIRVNRFCQQIFYRSISSNNPSQWDLFAGICLQRCPLIVPELNWLEKRTQNMFNKFELANSLYSDHEMRHFEDLRRAERIASGVNVDEKDLEEAAKQTAQDFEEASIEEMKQFKFGKSVTKADLSNNEKSIDRSLDKHLYLVIKTKFGSDEHWLFPQEQYQANMDKSLRQTAERVLEKCFPSKKDKSPSVIVKFFGNCPSAFYSYRYPRQVVDDRQKLGARIFLFKCQLDVNEEGKHSAIQDETFGDRILKVENYLDYNWLTRNELYQRMPKQYWKQFGSTIYPDELINIETMMKSTKHRNINRLTKRLDRIEASN</sequence>
<dbReference type="Pfam" id="PF11788">
    <property type="entry name" value="MRP-L46"/>
    <property type="match status" value="1"/>
</dbReference>
<dbReference type="AlphaFoldDB" id="A0A922L9Q8"/>
<proteinExistence type="predicted"/>
<dbReference type="Proteomes" id="UP000790347">
    <property type="component" value="Unassembled WGS sequence"/>
</dbReference>
<keyword evidence="4" id="KW-1185">Reference proteome</keyword>
<evidence type="ECO:0000313" key="4">
    <source>
        <dbReference type="Proteomes" id="UP000790347"/>
    </source>
</evidence>
<comment type="caution">
    <text evidence="3">The sequence shown here is derived from an EMBL/GenBank/DDBJ whole genome shotgun (WGS) entry which is preliminary data.</text>
</comment>
<dbReference type="InterPro" id="IPR040008">
    <property type="entry name" value="Ribosomal_mL46"/>
</dbReference>